<dbReference type="InterPro" id="IPR004919">
    <property type="entry name" value="GmrSD_N"/>
</dbReference>
<sequence length="596" mass="67469">MAFQPPVTVEHVLKAIHNHEYLLPAIQREFVWNPDQIRRLMDSLMRGYPIGSFLLWKVEAQTGGDYTFYDFLTHYHERDNPYASKATVPAGQPTTAILDGQQRLTSLNVAVYGSHAEKKKYAWWNSPDAFPKKRLFLNLLEDPKDEELGFRYDLRFLTDAEATAKPGDPDGWFRVGAVLELANAGPAMHNELTNRGVINVEGAYQRLYDLHEALRVKQPINHYLETSQNADKVLEIFVRVNSGGTTLSYSDLLLSMATNQWKQLDAREEVRALVTELNTGGTRQFSFSKDLVLKAALMIAGVDLRFRVSNFTQANMDKVESAWPDIQKALIRAASLMHQFGFSERTLTADSVIIPLACYLHRRKVADSYLTSDVDAEDRLEVQRWITRSLVKRGIWGSGLDTTLTRVRDVLDLKGETGFPVDAVETVMATIGKSLAFEETEIDELLTLKYAGQRTFAALSILYPGLDFSKEFHEDHVYPKSRFTTKRLLEAGVPVGQVELYRESYNLLPNLQLLGGIPNMEKRDKLPSDWAETSFPTHAQRESYLLANDLHDVSLQMTSFLEFFEKRKARMRVRLTQALGVPTGADALVATAARVQ</sequence>
<gene>
    <name evidence="2" type="ORF">KRR39_05450</name>
</gene>
<dbReference type="PANTHER" id="PTHR37292:SF2">
    <property type="entry name" value="DUF262 DOMAIN-CONTAINING PROTEIN"/>
    <property type="match status" value="1"/>
</dbReference>
<protein>
    <submittedName>
        <fullName evidence="2">DUF262 domain-containing protein</fullName>
    </submittedName>
</protein>
<feature type="domain" description="GmrSD restriction endonucleases N-terminal" evidence="1">
    <location>
        <begin position="10"/>
        <end position="255"/>
    </location>
</feature>
<accession>A0A975T1N0</accession>
<name>A0A975T1N0_9ACTN</name>
<dbReference type="Pfam" id="PF03235">
    <property type="entry name" value="GmrSD_N"/>
    <property type="match status" value="1"/>
</dbReference>
<dbReference type="KEGG" id="nps:KRR39_05450"/>
<dbReference type="RefSeq" id="WP_216941080.1">
    <property type="nucleotide sequence ID" value="NZ_CP077062.1"/>
</dbReference>
<dbReference type="AlphaFoldDB" id="A0A975T1N0"/>
<reference evidence="2" key="1">
    <citation type="submission" date="2021-06" db="EMBL/GenBank/DDBJ databases">
        <title>Complete genome sequence of Nocardioides sp. G188.</title>
        <authorList>
            <person name="Im W.-T."/>
        </authorList>
    </citation>
    <scope>NUCLEOTIDE SEQUENCE</scope>
    <source>
        <strain evidence="2">G188</strain>
    </source>
</reference>
<dbReference type="PANTHER" id="PTHR37292">
    <property type="entry name" value="VNG6097C"/>
    <property type="match status" value="1"/>
</dbReference>
<evidence type="ECO:0000313" key="3">
    <source>
        <dbReference type="Proteomes" id="UP000683575"/>
    </source>
</evidence>
<proteinExistence type="predicted"/>
<evidence type="ECO:0000313" key="2">
    <source>
        <dbReference type="EMBL" id="QWZ09234.1"/>
    </source>
</evidence>
<dbReference type="EMBL" id="CP077062">
    <property type="protein sequence ID" value="QWZ09234.1"/>
    <property type="molecule type" value="Genomic_DNA"/>
</dbReference>
<dbReference type="Proteomes" id="UP000683575">
    <property type="component" value="Chromosome"/>
</dbReference>
<organism evidence="2 3">
    <name type="scientific">Nocardioides panacis</name>
    <dbReference type="NCBI Taxonomy" id="2849501"/>
    <lineage>
        <taxon>Bacteria</taxon>
        <taxon>Bacillati</taxon>
        <taxon>Actinomycetota</taxon>
        <taxon>Actinomycetes</taxon>
        <taxon>Propionibacteriales</taxon>
        <taxon>Nocardioidaceae</taxon>
        <taxon>Nocardioides</taxon>
    </lineage>
</organism>
<evidence type="ECO:0000259" key="1">
    <source>
        <dbReference type="Pfam" id="PF03235"/>
    </source>
</evidence>
<keyword evidence="3" id="KW-1185">Reference proteome</keyword>